<dbReference type="EMBL" id="JH711797">
    <property type="protein sequence ID" value="EIW52088.1"/>
    <property type="molecule type" value="Genomic_DNA"/>
</dbReference>
<dbReference type="Proteomes" id="UP000054317">
    <property type="component" value="Unassembled WGS sequence"/>
</dbReference>
<dbReference type="OMA" id="SHRNTTC"/>
<dbReference type="GeneID" id="19412419"/>
<evidence type="ECO:0008006" key="4">
    <source>
        <dbReference type="Google" id="ProtNLM"/>
    </source>
</evidence>
<proteinExistence type="predicted"/>
<protein>
    <recommendedName>
        <fullName evidence="4">Secreted protein</fullName>
    </recommendedName>
</protein>
<evidence type="ECO:0000313" key="2">
    <source>
        <dbReference type="EMBL" id="EIW52088.1"/>
    </source>
</evidence>
<accession>R7S7S3</accession>
<evidence type="ECO:0000256" key="1">
    <source>
        <dbReference type="SAM" id="SignalP"/>
    </source>
</evidence>
<sequence length="122" mass="12919">MFSRALTVVIGLAVCTLAGGPFAINEPDGFTQCVPTLITWSGGEGPFILVIQSGGNREPVEEFPNIPAGSTDFLWQTNVLSRTLVSLELVDSTGEVAETGLFLVQPGTTRGSDTCGMDLWNI</sequence>
<reference evidence="3" key="1">
    <citation type="journal article" date="2012" name="Science">
        <title>The Paleozoic origin of enzymatic lignin decomposition reconstructed from 31 fungal genomes.</title>
        <authorList>
            <person name="Floudas D."/>
            <person name="Binder M."/>
            <person name="Riley R."/>
            <person name="Barry K."/>
            <person name="Blanchette R.A."/>
            <person name="Henrissat B."/>
            <person name="Martinez A.T."/>
            <person name="Otillar R."/>
            <person name="Spatafora J.W."/>
            <person name="Yadav J.S."/>
            <person name="Aerts A."/>
            <person name="Benoit I."/>
            <person name="Boyd A."/>
            <person name="Carlson A."/>
            <person name="Copeland A."/>
            <person name="Coutinho P.M."/>
            <person name="de Vries R.P."/>
            <person name="Ferreira P."/>
            <person name="Findley K."/>
            <person name="Foster B."/>
            <person name="Gaskell J."/>
            <person name="Glotzer D."/>
            <person name="Gorecki P."/>
            <person name="Heitman J."/>
            <person name="Hesse C."/>
            <person name="Hori C."/>
            <person name="Igarashi K."/>
            <person name="Jurgens J.A."/>
            <person name="Kallen N."/>
            <person name="Kersten P."/>
            <person name="Kohler A."/>
            <person name="Kuees U."/>
            <person name="Kumar T.K.A."/>
            <person name="Kuo A."/>
            <person name="LaButti K."/>
            <person name="Larrondo L.F."/>
            <person name="Lindquist E."/>
            <person name="Ling A."/>
            <person name="Lombard V."/>
            <person name="Lucas S."/>
            <person name="Lundell T."/>
            <person name="Martin R."/>
            <person name="McLaughlin D.J."/>
            <person name="Morgenstern I."/>
            <person name="Morin E."/>
            <person name="Murat C."/>
            <person name="Nagy L.G."/>
            <person name="Nolan M."/>
            <person name="Ohm R.A."/>
            <person name="Patyshakuliyeva A."/>
            <person name="Rokas A."/>
            <person name="Ruiz-Duenas F.J."/>
            <person name="Sabat G."/>
            <person name="Salamov A."/>
            <person name="Samejima M."/>
            <person name="Schmutz J."/>
            <person name="Slot J.C."/>
            <person name="St John F."/>
            <person name="Stenlid J."/>
            <person name="Sun H."/>
            <person name="Sun S."/>
            <person name="Syed K."/>
            <person name="Tsang A."/>
            <person name="Wiebenga A."/>
            <person name="Young D."/>
            <person name="Pisabarro A."/>
            <person name="Eastwood D.C."/>
            <person name="Martin F."/>
            <person name="Cullen D."/>
            <person name="Grigoriev I.V."/>
            <person name="Hibbett D.S."/>
        </authorList>
    </citation>
    <scope>NUCLEOTIDE SEQUENCE [LARGE SCALE GENOMIC DNA]</scope>
    <source>
        <strain evidence="3">FP-101664</strain>
    </source>
</reference>
<feature type="chain" id="PRO_5004455354" description="Secreted protein" evidence="1">
    <location>
        <begin position="19"/>
        <end position="122"/>
    </location>
</feature>
<dbReference type="AlphaFoldDB" id="R7S7S3"/>
<evidence type="ECO:0000313" key="3">
    <source>
        <dbReference type="Proteomes" id="UP000054317"/>
    </source>
</evidence>
<dbReference type="RefSeq" id="XP_008045000.1">
    <property type="nucleotide sequence ID" value="XM_008046809.1"/>
</dbReference>
<dbReference type="OrthoDB" id="2803776at2759"/>
<keyword evidence="3" id="KW-1185">Reference proteome</keyword>
<feature type="signal peptide" evidence="1">
    <location>
        <begin position="1"/>
        <end position="18"/>
    </location>
</feature>
<keyword evidence="1" id="KW-0732">Signal</keyword>
<organism evidence="2 3">
    <name type="scientific">Trametes versicolor (strain FP-101664)</name>
    <name type="common">White-rot fungus</name>
    <name type="synonym">Coriolus versicolor</name>
    <dbReference type="NCBI Taxonomy" id="717944"/>
    <lineage>
        <taxon>Eukaryota</taxon>
        <taxon>Fungi</taxon>
        <taxon>Dikarya</taxon>
        <taxon>Basidiomycota</taxon>
        <taxon>Agaricomycotina</taxon>
        <taxon>Agaricomycetes</taxon>
        <taxon>Polyporales</taxon>
        <taxon>Polyporaceae</taxon>
        <taxon>Trametes</taxon>
    </lineage>
</organism>
<name>R7S7S3_TRAVS</name>
<gene>
    <name evidence="2" type="ORF">TRAVEDRAFT_24770</name>
</gene>
<dbReference type="KEGG" id="tvs:TRAVEDRAFT_24770"/>